<organism evidence="9 10">
    <name type="scientific">Trypanosoma conorhini</name>
    <dbReference type="NCBI Taxonomy" id="83891"/>
    <lineage>
        <taxon>Eukaryota</taxon>
        <taxon>Discoba</taxon>
        <taxon>Euglenozoa</taxon>
        <taxon>Kinetoplastea</taxon>
        <taxon>Metakinetoplastina</taxon>
        <taxon>Trypanosomatida</taxon>
        <taxon>Trypanosomatidae</taxon>
        <taxon>Trypanosoma</taxon>
    </lineage>
</organism>
<dbReference type="Pfam" id="PF01979">
    <property type="entry name" value="Amidohydro_1"/>
    <property type="match status" value="1"/>
</dbReference>
<evidence type="ECO:0000256" key="7">
    <source>
        <dbReference type="RuleBase" id="RU366009"/>
    </source>
</evidence>
<evidence type="ECO:0000259" key="8">
    <source>
        <dbReference type="Pfam" id="PF01979"/>
    </source>
</evidence>
<dbReference type="EMBL" id="MKKU01000144">
    <property type="protein sequence ID" value="RNF22021.1"/>
    <property type="molecule type" value="Genomic_DNA"/>
</dbReference>
<dbReference type="UniPathway" id="UPA00603">
    <property type="reaction ID" value="UER00660"/>
</dbReference>
<dbReference type="PANTHER" id="PTHR11271">
    <property type="entry name" value="GUANINE DEAMINASE"/>
    <property type="match status" value="1"/>
</dbReference>
<dbReference type="GO" id="GO:0005829">
    <property type="term" value="C:cytosol"/>
    <property type="evidence" value="ECO:0007669"/>
    <property type="project" value="TreeGrafter"/>
</dbReference>
<evidence type="ECO:0000313" key="9">
    <source>
        <dbReference type="EMBL" id="RNF22021.1"/>
    </source>
</evidence>
<keyword evidence="5 7" id="KW-0378">Hydrolase</keyword>
<evidence type="ECO:0000256" key="4">
    <source>
        <dbReference type="ARBA" id="ARBA00022723"/>
    </source>
</evidence>
<evidence type="ECO:0000256" key="2">
    <source>
        <dbReference type="ARBA" id="ARBA00006745"/>
    </source>
</evidence>
<dbReference type="InterPro" id="IPR006680">
    <property type="entry name" value="Amidohydro-rel"/>
</dbReference>
<dbReference type="GO" id="GO:0006147">
    <property type="term" value="P:guanine catabolic process"/>
    <property type="evidence" value="ECO:0007669"/>
    <property type="project" value="UniProtKB-UniRule"/>
</dbReference>
<sequence length="455" mass="50331">MPVFCGTAFHVPERKRLEVLQDVLIAVRDADGVIERILRPSDADYDRVMQEAREANKLRPLRRHQYLLPGLIDLHVHAPQWPQTGKALHLPLKDWLQERTFPLEAAYKDAGYAEKVYTSLVETLLANGTTTAMYFATIHLESSVALAKVCLRRGQRAVVGRVSMDIPEACPDFYRDEGAVDSVAKSAAFVESVRALRGNERGVVLPSICPRFLPACSTEALRGLGKLVARYNCHVQTHCSESDWEHNHVIERFKKHDAFVLDEFGLLTRRTVLAHSNFLSEEAMDLLLSRGAAVAHCPLSNFYFANAVFPLKRALDKNLRVGLGTDLAGGHSPSLFDTCRHAVAASCVLEDGVDPNKAAAERSNWKEARINIIEAFWLATAGGGAALDLKVGSFEPGYAFDALVVDVEARSGNVKVFEGHDSLEDVFQKIVYNATPANIAQTWVDGRLVHQLEPV</sequence>
<dbReference type="OrthoDB" id="194468at2759"/>
<comment type="similarity">
    <text evidence="2 7">Belongs to the metallo-dependent hydrolases superfamily. ATZ/TRZ family.</text>
</comment>
<dbReference type="InterPro" id="IPR011059">
    <property type="entry name" value="Metal-dep_hydrolase_composite"/>
</dbReference>
<accession>A0A3R7LWL3</accession>
<evidence type="ECO:0000256" key="1">
    <source>
        <dbReference type="ARBA" id="ARBA00004984"/>
    </source>
</evidence>
<reference evidence="9 10" key="1">
    <citation type="journal article" date="2018" name="BMC Genomics">
        <title>Genomic comparison of Trypanosoma conorhini and Trypanosoma rangeli to Trypanosoma cruzi strains of high and low virulence.</title>
        <authorList>
            <person name="Bradwell K.R."/>
            <person name="Koparde V.N."/>
            <person name="Matveyev A.V."/>
            <person name="Serrano M.G."/>
            <person name="Alves J.M."/>
            <person name="Parikh H."/>
            <person name="Huang B."/>
            <person name="Lee V."/>
            <person name="Espinosa-Alvarez O."/>
            <person name="Ortiz P.A."/>
            <person name="Costa-Martins A.G."/>
            <person name="Teixeira M.M."/>
            <person name="Buck G.A."/>
        </authorList>
    </citation>
    <scope>NUCLEOTIDE SEQUENCE [LARGE SCALE GENOMIC DNA]</scope>
    <source>
        <strain evidence="9 10">025E</strain>
    </source>
</reference>
<comment type="pathway">
    <text evidence="1 7">Purine metabolism; guanine degradation; xanthine from guanine: step 1/1.</text>
</comment>
<comment type="cofactor">
    <cofactor evidence="7">
        <name>Zn(2+)</name>
        <dbReference type="ChEBI" id="CHEBI:29105"/>
    </cofactor>
    <text evidence="7">Binds 1 zinc ion per subunit.</text>
</comment>
<comment type="catalytic activity">
    <reaction evidence="7">
        <text>guanine + H2O + H(+) = xanthine + NH4(+)</text>
        <dbReference type="Rhea" id="RHEA:14665"/>
        <dbReference type="ChEBI" id="CHEBI:15377"/>
        <dbReference type="ChEBI" id="CHEBI:15378"/>
        <dbReference type="ChEBI" id="CHEBI:16235"/>
        <dbReference type="ChEBI" id="CHEBI:17712"/>
        <dbReference type="ChEBI" id="CHEBI:28938"/>
        <dbReference type="EC" id="3.5.4.3"/>
    </reaction>
</comment>
<dbReference type="PANTHER" id="PTHR11271:SF6">
    <property type="entry name" value="GUANINE DEAMINASE"/>
    <property type="match status" value="1"/>
</dbReference>
<keyword evidence="6 7" id="KW-0862">Zinc</keyword>
<dbReference type="SUPFAM" id="SSF51338">
    <property type="entry name" value="Composite domain of metallo-dependent hydrolases"/>
    <property type="match status" value="2"/>
</dbReference>
<dbReference type="Proteomes" id="UP000284403">
    <property type="component" value="Unassembled WGS sequence"/>
</dbReference>
<dbReference type="InterPro" id="IPR014311">
    <property type="entry name" value="Guanine_deaminase"/>
</dbReference>
<comment type="caution">
    <text evidence="9">The sequence shown here is derived from an EMBL/GenBank/DDBJ whole genome shotgun (WGS) entry which is preliminary data.</text>
</comment>
<dbReference type="InterPro" id="IPR051607">
    <property type="entry name" value="Metallo-dep_hydrolases"/>
</dbReference>
<evidence type="ECO:0000256" key="5">
    <source>
        <dbReference type="ARBA" id="ARBA00022801"/>
    </source>
</evidence>
<feature type="domain" description="Amidohydrolase-related" evidence="8">
    <location>
        <begin position="66"/>
        <end position="449"/>
    </location>
</feature>
<dbReference type="SUPFAM" id="SSF51556">
    <property type="entry name" value="Metallo-dependent hydrolases"/>
    <property type="match status" value="1"/>
</dbReference>
<dbReference type="NCBIfam" id="TIGR02967">
    <property type="entry name" value="guan_deamin"/>
    <property type="match status" value="1"/>
</dbReference>
<gene>
    <name evidence="9" type="ORF">Tco025E_03304</name>
</gene>
<protein>
    <recommendedName>
        <fullName evidence="3 7">Guanine deaminase</fullName>
        <shortName evidence="7">Guanase</shortName>
        <ecNumber evidence="3 7">3.5.4.3</ecNumber>
    </recommendedName>
    <alternativeName>
        <fullName evidence="7">Guanine aminohydrolase</fullName>
    </alternativeName>
</protein>
<dbReference type="EC" id="3.5.4.3" evidence="3 7"/>
<keyword evidence="10" id="KW-1185">Reference proteome</keyword>
<dbReference type="GO" id="GO:0008270">
    <property type="term" value="F:zinc ion binding"/>
    <property type="evidence" value="ECO:0007669"/>
    <property type="project" value="UniProtKB-UniRule"/>
</dbReference>
<dbReference type="GeneID" id="40316915"/>
<keyword evidence="4 7" id="KW-0479">Metal-binding</keyword>
<comment type="function">
    <text evidence="7">Catalyzes the hydrolytic deamination of guanine, producing xanthine and ammonia.</text>
</comment>
<evidence type="ECO:0000256" key="3">
    <source>
        <dbReference type="ARBA" id="ARBA00012781"/>
    </source>
</evidence>
<proteinExistence type="inferred from homology"/>
<dbReference type="Gene3D" id="3.20.20.140">
    <property type="entry name" value="Metal-dependent hydrolases"/>
    <property type="match status" value="1"/>
</dbReference>
<dbReference type="GO" id="GO:0008892">
    <property type="term" value="F:guanine deaminase activity"/>
    <property type="evidence" value="ECO:0007669"/>
    <property type="project" value="UniProtKB-UniRule"/>
</dbReference>
<dbReference type="AlphaFoldDB" id="A0A3R7LWL3"/>
<dbReference type="RefSeq" id="XP_029229713.1">
    <property type="nucleotide sequence ID" value="XM_029370224.1"/>
</dbReference>
<dbReference type="InterPro" id="IPR032466">
    <property type="entry name" value="Metal_Hydrolase"/>
</dbReference>
<evidence type="ECO:0000256" key="6">
    <source>
        <dbReference type="ARBA" id="ARBA00022833"/>
    </source>
</evidence>
<name>A0A3R7LWL3_9TRYP</name>
<dbReference type="Gene3D" id="2.30.40.10">
    <property type="entry name" value="Urease, subunit C, domain 1"/>
    <property type="match status" value="1"/>
</dbReference>
<evidence type="ECO:0000313" key="10">
    <source>
        <dbReference type="Proteomes" id="UP000284403"/>
    </source>
</evidence>